<dbReference type="EMBL" id="JBHTCS010000012">
    <property type="protein sequence ID" value="MFC7448421.1"/>
    <property type="molecule type" value="Genomic_DNA"/>
</dbReference>
<organism evidence="4 5">
    <name type="scientific">Rhodococcus daqingensis</name>
    <dbReference type="NCBI Taxonomy" id="2479363"/>
    <lineage>
        <taxon>Bacteria</taxon>
        <taxon>Bacillati</taxon>
        <taxon>Actinomycetota</taxon>
        <taxon>Actinomycetes</taxon>
        <taxon>Mycobacteriales</taxon>
        <taxon>Nocardiaceae</taxon>
        <taxon>Rhodococcus</taxon>
    </lineage>
</organism>
<evidence type="ECO:0000313" key="5">
    <source>
        <dbReference type="Proteomes" id="UP001596484"/>
    </source>
</evidence>
<keyword evidence="2" id="KW-0472">Membrane</keyword>
<keyword evidence="2" id="KW-0812">Transmembrane</keyword>
<feature type="signal peptide" evidence="3">
    <location>
        <begin position="1"/>
        <end position="26"/>
    </location>
</feature>
<keyword evidence="5" id="KW-1185">Reference proteome</keyword>
<evidence type="ECO:0000256" key="3">
    <source>
        <dbReference type="SAM" id="SignalP"/>
    </source>
</evidence>
<keyword evidence="2" id="KW-1133">Transmembrane helix</keyword>
<feature type="transmembrane region" description="Helical" evidence="2">
    <location>
        <begin position="776"/>
        <end position="796"/>
    </location>
</feature>
<feature type="chain" id="PRO_5045221465" evidence="3">
    <location>
        <begin position="27"/>
        <end position="818"/>
    </location>
</feature>
<evidence type="ECO:0000313" key="4">
    <source>
        <dbReference type="EMBL" id="MFC7448421.1"/>
    </source>
</evidence>
<name>A0ABW2RX94_9NOCA</name>
<comment type="caution">
    <text evidence="4">The sequence shown here is derived from an EMBL/GenBank/DDBJ whole genome shotgun (WGS) entry which is preliminary data.</text>
</comment>
<protein>
    <submittedName>
        <fullName evidence="4">Glycoprotein</fullName>
    </submittedName>
</protein>
<proteinExistence type="predicted"/>
<sequence>MRATLRRTVVATLSVLALAGAPMAIGAAGAEPAQRPHGTGAEPAQRPDGTVAVLAQPPDSADSAATDPAASGLRTNTDEREFVSLAIDQVTPNAVTTSSEPFVTVTGSVSNVGDRPVHDVKVRLQGAQAVTESMQLRSVLTADQEEFDTVGQFTTVTEKLQVGQSSRFTLAMPLRSTSSVSLGITAPGVYPLLVNVNGTPEYGGQARLDDARFLLPVLGLPRDPSIRGADRPDAAAIPPSTTDPVAVTLMWPFADRPRLASGIPGSTDEKVRLVDDELADSLADGGRLEQLLAAVEFATGDSVDRDHKLADSMCLAVDPDLLITVSNMTRGYLVVDDPSDPNGPAREGTGQSAASDWLERLRSLAPRMCTTAVPFAQVDLTALQKVDDPTLVERALSAPAGIVDSVLGITSRRGLTWPDAGVLSPEAAGLRGLGPTALLADNAVAGETTRPTVPLAGSTVDRPLSAALFDVPAASALAAVGSTPQTPTYTPADVRYDLSDDSRAARLQDALGAIAWPALTPPASGGANTEPRGLLAVPPQDWSVDGDEARTVLSTVSTLMRSGLANPRPLAALLDRPAAQPTVDLDYPAQAARDGAPERVQTSASAVAPEINALTETLVNDPQSALTPRSYTAPLSEDLLRALSTAGRRDRDRAAAGAAAEARVTDVEEALTDIYASVTVLPPGGAYTLASEQSPLLLVARNDLPVGINVRLQISAPPEMTVTDIGDQQLPPRGSRTLQVPATVENAGKLVVDVALTTTNGRELGEPTSVSIRTNAYGKALAIITACAGALLLLLAGRRLWHRFRGQPDPADEGYEAR</sequence>
<accession>A0ABW2RX94</accession>
<reference evidence="5" key="1">
    <citation type="journal article" date="2019" name="Int. J. Syst. Evol. Microbiol.">
        <title>The Global Catalogue of Microorganisms (GCM) 10K type strain sequencing project: providing services to taxonomists for standard genome sequencing and annotation.</title>
        <authorList>
            <consortium name="The Broad Institute Genomics Platform"/>
            <consortium name="The Broad Institute Genome Sequencing Center for Infectious Disease"/>
            <person name="Wu L."/>
            <person name="Ma J."/>
        </authorList>
    </citation>
    <scope>NUCLEOTIDE SEQUENCE [LARGE SCALE GENOMIC DNA]</scope>
    <source>
        <strain evidence="5">ICMP 19430</strain>
    </source>
</reference>
<dbReference type="RefSeq" id="WP_378404451.1">
    <property type="nucleotide sequence ID" value="NZ_JBHTCS010000012.1"/>
</dbReference>
<keyword evidence="3" id="KW-0732">Signal</keyword>
<evidence type="ECO:0000256" key="1">
    <source>
        <dbReference type="SAM" id="MobiDB-lite"/>
    </source>
</evidence>
<dbReference type="Proteomes" id="UP001596484">
    <property type="component" value="Unassembled WGS sequence"/>
</dbReference>
<feature type="region of interest" description="Disordered" evidence="1">
    <location>
        <begin position="335"/>
        <end position="354"/>
    </location>
</feature>
<gene>
    <name evidence="4" type="ORF">ACFQS9_11035</name>
</gene>
<evidence type="ECO:0000256" key="2">
    <source>
        <dbReference type="SAM" id="Phobius"/>
    </source>
</evidence>